<accession>D8J1E5</accession>
<dbReference type="Gene3D" id="3.40.50.620">
    <property type="entry name" value="HUPs"/>
    <property type="match status" value="1"/>
</dbReference>
<keyword evidence="1 3" id="KW-0812">Transmembrane</keyword>
<dbReference type="PANTHER" id="PTHR30336">
    <property type="entry name" value="INNER MEMBRANE PROTEIN, PROBABLE PERMEASE"/>
    <property type="match status" value="1"/>
</dbReference>
<protein>
    <submittedName>
        <fullName evidence="3">Transmembrane protein</fullName>
    </submittedName>
</protein>
<dbReference type="AlphaFoldDB" id="D8J1E5"/>
<dbReference type="CDD" id="cd06259">
    <property type="entry name" value="YdcF-like"/>
    <property type="match status" value="1"/>
</dbReference>
<dbReference type="Pfam" id="PF02698">
    <property type="entry name" value="DUF218"/>
    <property type="match status" value="1"/>
</dbReference>
<evidence type="ECO:0000313" key="3">
    <source>
        <dbReference type="EMBL" id="ADJ64714.1"/>
    </source>
</evidence>
<dbReference type="InterPro" id="IPR003848">
    <property type="entry name" value="DUF218"/>
</dbReference>
<dbReference type="KEGG" id="hse:Hsero_3233"/>
<dbReference type="HOGENOM" id="CLU_053514_3_0_4"/>
<proteinExistence type="predicted"/>
<dbReference type="GO" id="GO:0000270">
    <property type="term" value="P:peptidoglycan metabolic process"/>
    <property type="evidence" value="ECO:0007669"/>
    <property type="project" value="TreeGrafter"/>
</dbReference>
<feature type="transmembrane region" description="Helical" evidence="1">
    <location>
        <begin position="20"/>
        <end position="46"/>
    </location>
</feature>
<dbReference type="RefSeq" id="WP_013235178.1">
    <property type="nucleotide sequence ID" value="NC_014323.1"/>
</dbReference>
<dbReference type="GeneID" id="29391802"/>
<dbReference type="InterPro" id="IPR051599">
    <property type="entry name" value="Cell_Envelope_Assoc"/>
</dbReference>
<dbReference type="InterPro" id="IPR014729">
    <property type="entry name" value="Rossmann-like_a/b/a_fold"/>
</dbReference>
<sequence length="269" mass="29030">MADNAGIVDFPVCLPMPLSVLVSALASTLLLPPVSPLLLALAGLLLRRHAPRWRRFGLLLIVLGVATLLVLSTRVGSLLLIAPLENSYPVLRSPGQAQAIVILGSGRIDRAPEYGGLDDANAIGMKRLQYGAYLHRQSGLPILVTGGNPDGSPESEAAVMARTLERDFAVPVRWQEGRSNTTYDNATLSAAMLKEAGISRILLVTDSLHMPRAMQVFATTGLQVQAAPTVFAGQARTRVTDYLPNAASLQLASYALREWIGQLWYRVRQ</sequence>
<dbReference type="EMBL" id="CP002039">
    <property type="protein sequence ID" value="ADJ64714.1"/>
    <property type="molecule type" value="Genomic_DNA"/>
</dbReference>
<feature type="transmembrane region" description="Helical" evidence="1">
    <location>
        <begin position="58"/>
        <end position="82"/>
    </location>
</feature>
<keyword evidence="1" id="KW-1133">Transmembrane helix</keyword>
<dbReference type="PANTHER" id="PTHR30336:SF4">
    <property type="entry name" value="ENVELOPE BIOGENESIS FACTOR ELYC"/>
    <property type="match status" value="1"/>
</dbReference>
<dbReference type="eggNOG" id="COG1434">
    <property type="taxonomic scope" value="Bacteria"/>
</dbReference>
<organism evidence="3 4">
    <name type="scientific">Herbaspirillum seropedicae (strain SmR1)</name>
    <dbReference type="NCBI Taxonomy" id="757424"/>
    <lineage>
        <taxon>Bacteria</taxon>
        <taxon>Pseudomonadati</taxon>
        <taxon>Pseudomonadota</taxon>
        <taxon>Betaproteobacteria</taxon>
        <taxon>Burkholderiales</taxon>
        <taxon>Oxalobacteraceae</taxon>
        <taxon>Herbaspirillum</taxon>
    </lineage>
</organism>
<dbReference type="STRING" id="757424.Hsero_3233"/>
<evidence type="ECO:0000259" key="2">
    <source>
        <dbReference type="Pfam" id="PF02698"/>
    </source>
</evidence>
<evidence type="ECO:0000313" key="4">
    <source>
        <dbReference type="Proteomes" id="UP000000329"/>
    </source>
</evidence>
<keyword evidence="4" id="KW-1185">Reference proteome</keyword>
<reference evidence="3 4" key="1">
    <citation type="submission" date="2010-04" db="EMBL/GenBank/DDBJ databases">
        <title>The genome of Herbaspirillum seropedicae SmR1, an endophytic, nitrogen-fixing, plant-growth promoting beta-Proteobacteria.</title>
        <authorList>
            <person name="Pedrosa F.O."/>
            <person name="Monteiro R.A."/>
            <person name="Wassem R."/>
            <person name="Cruz L.M."/>
            <person name="Ayub R.A."/>
            <person name="Colauto N.B."/>
            <person name="Fernandez M.A."/>
            <person name="Fungaro M.H.P."/>
            <person name="Grisard E.C."/>
            <person name="Hungria M."/>
            <person name="Madeira H.M.F."/>
            <person name="Nodari R.O."/>
            <person name="Osaku C.A."/>
            <person name="Petzl-Erler M.L."/>
            <person name="Terenzi H."/>
            <person name="Vieira L.G.E."/>
            <person name="Almeida M.I.M."/>
            <person name="Alves L.R."/>
            <person name="Arantes O.M.N."/>
            <person name="Balsanelli E."/>
            <person name="Barcellos F.G."/>
            <person name="Baura V.A."/>
            <person name="Binde D.R."/>
            <person name="Campo R.J."/>
            <person name="Chubatsu L.S."/>
            <person name="Chueire L.M.O."/>
            <person name="Ciferri R.R."/>
            <person name="Correa L.C."/>
            <person name="da Conceicao Silva J.L."/>
            <person name="Dabul A.N.G."/>
            <person name="Dambros B.P."/>
            <person name="Faoro H."/>
            <person name="Favetti A."/>
            <person name="Friedermann G."/>
            <person name="Furlaneto M.C."/>
            <person name="Gasques L.S."/>
            <person name="Gimenes C.C.T."/>
            <person name="Gioppo N.M.R."/>
            <person name="Glienke-Blanco C."/>
            <person name="Godoy L.P."/>
            <person name="Guerra M.P."/>
            <person name="Karp S."/>
            <person name="Kava-Cordeiro V."/>
            <person name="Margarido V.P."/>
            <person name="Mathioni S.M."/>
            <person name="Menck-Soares M.A."/>
            <person name="Murace N.K."/>
            <person name="Nicolas M.F."/>
            <person name="Oliveira C.E.C."/>
            <person name="Pagnan N.A.B."/>
            <person name="Pamphile J.A."/>
            <person name="Patussi E.V."/>
            <person name="Pereira L.F.P."/>
            <person name="Pereira-Ferrari L."/>
            <person name="Pinto F.G.S."/>
            <person name="Precoma C."/>
            <person name="Prioli A.J."/>
            <person name="Prioli S.M.A.P."/>
            <person name="Raittz R.T."/>
            <person name="Ramos H.J.O."/>
            <person name="Ribeiro E.M.S.F."/>
            <person name="Rigo L.U."/>
            <person name="Rocha C.L.M.S.C."/>
            <person name="Rocha S.N."/>
            <person name="Santos K."/>
            <person name="Satori D."/>
            <person name="Silva A.G."/>
            <person name="Simao R.C.G."/>
            <person name="Soares M.A.M."/>
            <person name="Souza E.M."/>
            <person name="Steffens M.B.R."/>
            <person name="Steindel M."/>
            <person name="Tadra-Sfeir M.Z."/>
            <person name="Takahashi E.K."/>
            <person name="Torres R.A."/>
            <person name="Valle J.S."/>
            <person name="Vernal J.I."/>
            <person name="Vilas-Boas L.A."/>
            <person name="Watanabe M.A.E."/>
            <person name="Weiss V.A."/>
            <person name="Yates M.A."/>
            <person name="Souza E.M."/>
        </authorList>
    </citation>
    <scope>NUCLEOTIDE SEQUENCE [LARGE SCALE GENOMIC DNA]</scope>
    <source>
        <strain evidence="3 4">SmR1</strain>
    </source>
</reference>
<feature type="domain" description="DUF218" evidence="2">
    <location>
        <begin position="98"/>
        <end position="261"/>
    </location>
</feature>
<dbReference type="GO" id="GO:0043164">
    <property type="term" value="P:Gram-negative-bacterium-type cell wall biogenesis"/>
    <property type="evidence" value="ECO:0007669"/>
    <property type="project" value="TreeGrafter"/>
</dbReference>
<gene>
    <name evidence="3" type="ordered locus">Hsero_3233</name>
</gene>
<dbReference type="GO" id="GO:0005886">
    <property type="term" value="C:plasma membrane"/>
    <property type="evidence" value="ECO:0007669"/>
    <property type="project" value="TreeGrafter"/>
</dbReference>
<evidence type="ECO:0000256" key="1">
    <source>
        <dbReference type="SAM" id="Phobius"/>
    </source>
</evidence>
<name>D8J1E5_HERSS</name>
<keyword evidence="1" id="KW-0472">Membrane</keyword>
<dbReference type="Proteomes" id="UP000000329">
    <property type="component" value="Chromosome"/>
</dbReference>